<dbReference type="Gene3D" id="1.10.510.10">
    <property type="entry name" value="Transferase(Phosphotransferase) domain 1"/>
    <property type="match status" value="1"/>
</dbReference>
<dbReference type="EMBL" id="CAJHIA010000002">
    <property type="protein sequence ID" value="CAD6440317.1"/>
    <property type="molecule type" value="Genomic_DNA"/>
</dbReference>
<feature type="domain" description="Protein kinase" evidence="1">
    <location>
        <begin position="141"/>
        <end position="329"/>
    </location>
</feature>
<dbReference type="InterPro" id="IPR011009">
    <property type="entry name" value="Kinase-like_dom_sf"/>
</dbReference>
<dbReference type="Pfam" id="PF00069">
    <property type="entry name" value="Pkinase"/>
    <property type="match status" value="1"/>
</dbReference>
<accession>A0A8H2VMS9</accession>
<dbReference type="PROSITE" id="PS50011">
    <property type="entry name" value="PROTEIN_KINASE_DOM"/>
    <property type="match status" value="1"/>
</dbReference>
<dbReference type="OrthoDB" id="4062651at2759"/>
<dbReference type="Proteomes" id="UP000624404">
    <property type="component" value="Unassembled WGS sequence"/>
</dbReference>
<sequence>MFLDPIRCFLTVICRAKRFHVTLLAQNLHCPEQTEASKYERECLQLLHAIQSEDEIEYNPEDPDPLEAIFDWVVTPFLPIFQTLPPQLSSTPQMQTLYEYFNPPTLFFTLKVVQGKLTPIATPANSHSLEYLIPSMKLPPIVLDADLPTFQPSNIYTHCDLRSEGAQFPTKVFGDHLPYFYKATSHGRSTAIEREIDLLLRLERTGLTRKIRIPKLCGYVKVDKKDKVMGLLLTYIEYQDTLQGILRQKPDITLRKKWFFDIENMLRLLHETGIVLGDAKADNILIDNTNEVWMIDFGEAIPLNGLAKRSVNLSKEIWKGCRESKSIFR</sequence>
<dbReference type="InterPro" id="IPR000719">
    <property type="entry name" value="Prot_kinase_dom"/>
</dbReference>
<name>A0A8H2VMS9_9HELO</name>
<evidence type="ECO:0000313" key="2">
    <source>
        <dbReference type="EMBL" id="CAD6440317.1"/>
    </source>
</evidence>
<reference evidence="2" key="1">
    <citation type="submission" date="2020-10" db="EMBL/GenBank/DDBJ databases">
        <authorList>
            <person name="Kusch S."/>
        </authorList>
    </citation>
    <scope>NUCLEOTIDE SEQUENCE</scope>
    <source>
        <strain evidence="2">SwB9</strain>
    </source>
</reference>
<dbReference type="SUPFAM" id="SSF56112">
    <property type="entry name" value="Protein kinase-like (PK-like)"/>
    <property type="match status" value="1"/>
</dbReference>
<dbReference type="AlphaFoldDB" id="A0A8H2VMS9"/>
<organism evidence="2 3">
    <name type="scientific">Sclerotinia trifoliorum</name>
    <dbReference type="NCBI Taxonomy" id="28548"/>
    <lineage>
        <taxon>Eukaryota</taxon>
        <taxon>Fungi</taxon>
        <taxon>Dikarya</taxon>
        <taxon>Ascomycota</taxon>
        <taxon>Pezizomycotina</taxon>
        <taxon>Leotiomycetes</taxon>
        <taxon>Helotiales</taxon>
        <taxon>Sclerotiniaceae</taxon>
        <taxon>Sclerotinia</taxon>
    </lineage>
</organism>
<evidence type="ECO:0000259" key="1">
    <source>
        <dbReference type="PROSITE" id="PS50011"/>
    </source>
</evidence>
<comment type="caution">
    <text evidence="2">The sequence shown here is derived from an EMBL/GenBank/DDBJ whole genome shotgun (WGS) entry which is preliminary data.</text>
</comment>
<dbReference type="GO" id="GO:0005524">
    <property type="term" value="F:ATP binding"/>
    <property type="evidence" value="ECO:0007669"/>
    <property type="project" value="InterPro"/>
</dbReference>
<gene>
    <name evidence="2" type="ORF">SCLTRI_LOCUS854</name>
</gene>
<keyword evidence="3" id="KW-1185">Reference proteome</keyword>
<evidence type="ECO:0000313" key="3">
    <source>
        <dbReference type="Proteomes" id="UP000624404"/>
    </source>
</evidence>
<protein>
    <submittedName>
        <fullName evidence="2">6b2964ed-6bd9-4dc1-8a24-0f29d21cb5c2</fullName>
    </submittedName>
</protein>
<dbReference type="GO" id="GO:0004672">
    <property type="term" value="F:protein kinase activity"/>
    <property type="evidence" value="ECO:0007669"/>
    <property type="project" value="InterPro"/>
</dbReference>
<proteinExistence type="predicted"/>